<dbReference type="AlphaFoldDB" id="A0AA38M2B3"/>
<evidence type="ECO:0000313" key="1">
    <source>
        <dbReference type="EMBL" id="KAJ3641198.1"/>
    </source>
</evidence>
<dbReference type="EMBL" id="JALNTZ010000009">
    <property type="protein sequence ID" value="KAJ3641198.1"/>
    <property type="molecule type" value="Genomic_DNA"/>
</dbReference>
<sequence length="253" mass="28904">MASCAHQLHYKRVVISEMAVVSSKIRGHQGCGPEHLVHCAEHLTVLTDSGLTFATNKSDLDRMCPDLRDAVRCIHGYSRHCMSLEQREHFKTLFHGTVLMVENLCRNETYQEEYLKYAPCMKQVEKQNEVCLKTYTDEMKEIESRTQQETTADPDLVTYQKRKREVADEGIRSVCCSFQRYVECSTHTMRRACGEDAARFSKDFLDKMSSSLIRMHCSEYGRRECGLASAGEKLSQFSSLVLALLGILAYFVS</sequence>
<organism evidence="1 2">
    <name type="scientific">Zophobas morio</name>
    <dbReference type="NCBI Taxonomy" id="2755281"/>
    <lineage>
        <taxon>Eukaryota</taxon>
        <taxon>Metazoa</taxon>
        <taxon>Ecdysozoa</taxon>
        <taxon>Arthropoda</taxon>
        <taxon>Hexapoda</taxon>
        <taxon>Insecta</taxon>
        <taxon>Pterygota</taxon>
        <taxon>Neoptera</taxon>
        <taxon>Endopterygota</taxon>
        <taxon>Coleoptera</taxon>
        <taxon>Polyphaga</taxon>
        <taxon>Cucujiformia</taxon>
        <taxon>Tenebrionidae</taxon>
        <taxon>Zophobas</taxon>
    </lineage>
</organism>
<gene>
    <name evidence="1" type="ORF">Zmor_027713</name>
</gene>
<comment type="caution">
    <text evidence="1">The sequence shown here is derived from an EMBL/GenBank/DDBJ whole genome shotgun (WGS) entry which is preliminary data.</text>
</comment>
<proteinExistence type="predicted"/>
<dbReference type="Proteomes" id="UP001168821">
    <property type="component" value="Unassembled WGS sequence"/>
</dbReference>
<dbReference type="PANTHER" id="PTHR33964">
    <property type="entry name" value="RE45066P-RELATED"/>
    <property type="match status" value="1"/>
</dbReference>
<name>A0AA38M2B3_9CUCU</name>
<accession>A0AA38M2B3</accession>
<reference evidence="1" key="1">
    <citation type="journal article" date="2023" name="G3 (Bethesda)">
        <title>Whole genome assemblies of Zophobas morio and Tenebrio molitor.</title>
        <authorList>
            <person name="Kaur S."/>
            <person name="Stinson S.A."/>
            <person name="diCenzo G.C."/>
        </authorList>
    </citation>
    <scope>NUCLEOTIDE SEQUENCE</scope>
    <source>
        <strain evidence="1">QUZm001</strain>
    </source>
</reference>
<protein>
    <submittedName>
        <fullName evidence="1">Uncharacterized protein</fullName>
    </submittedName>
</protein>
<dbReference type="PANTHER" id="PTHR33964:SF1">
    <property type="entry name" value="RE45066P"/>
    <property type="match status" value="1"/>
</dbReference>
<evidence type="ECO:0000313" key="2">
    <source>
        <dbReference type="Proteomes" id="UP001168821"/>
    </source>
</evidence>
<keyword evidence="2" id="KW-1185">Reference proteome</keyword>